<dbReference type="InterPro" id="IPR017946">
    <property type="entry name" value="PLC-like_Pdiesterase_TIM-brl"/>
</dbReference>
<keyword evidence="3" id="KW-1185">Reference proteome</keyword>
<evidence type="ECO:0000313" key="3">
    <source>
        <dbReference type="Proteomes" id="UP000189513"/>
    </source>
</evidence>
<dbReference type="Gene3D" id="3.20.20.190">
    <property type="entry name" value="Phosphatidylinositol (PI) phosphodiesterase"/>
    <property type="match status" value="1"/>
</dbReference>
<comment type="caution">
    <text evidence="2">The sequence shown here is derived from an EMBL/GenBank/DDBJ whole genome shotgun (WGS) entry which is preliminary data.</text>
</comment>
<dbReference type="EMBL" id="MPUK01000004">
    <property type="protein sequence ID" value="ONH67446.1"/>
    <property type="molecule type" value="Genomic_DNA"/>
</dbReference>
<dbReference type="VEuPathDB" id="FungiDB:BON22_2462"/>
<feature type="non-terminal residue" evidence="2">
    <location>
        <position position="296"/>
    </location>
</feature>
<dbReference type="PROSITE" id="PS51704">
    <property type="entry name" value="GP_PDE"/>
    <property type="match status" value="1"/>
</dbReference>
<proteinExistence type="predicted"/>
<organism evidence="2 3">
    <name type="scientific">Cyberlindnera fabianii</name>
    <name type="common">Yeast</name>
    <name type="synonym">Hansenula fabianii</name>
    <dbReference type="NCBI Taxonomy" id="36022"/>
    <lineage>
        <taxon>Eukaryota</taxon>
        <taxon>Fungi</taxon>
        <taxon>Dikarya</taxon>
        <taxon>Ascomycota</taxon>
        <taxon>Saccharomycotina</taxon>
        <taxon>Saccharomycetes</taxon>
        <taxon>Phaffomycetales</taxon>
        <taxon>Phaffomycetaceae</taxon>
        <taxon>Cyberlindnera</taxon>
    </lineage>
</organism>
<dbReference type="GO" id="GO:0008081">
    <property type="term" value="F:phosphoric diester hydrolase activity"/>
    <property type="evidence" value="ECO:0007669"/>
    <property type="project" value="InterPro"/>
</dbReference>
<dbReference type="GO" id="GO:0006629">
    <property type="term" value="P:lipid metabolic process"/>
    <property type="evidence" value="ECO:0007669"/>
    <property type="project" value="InterPro"/>
</dbReference>
<feature type="domain" description="GP-PDE" evidence="1">
    <location>
        <begin position="1"/>
        <end position="235"/>
    </location>
</feature>
<dbReference type="PANTHER" id="PTHR43805:SF1">
    <property type="entry name" value="GP-PDE DOMAIN-CONTAINING PROTEIN"/>
    <property type="match status" value="1"/>
</dbReference>
<dbReference type="SUPFAM" id="SSF51695">
    <property type="entry name" value="PLC-like phosphodiesterases"/>
    <property type="match status" value="1"/>
</dbReference>
<evidence type="ECO:0000259" key="1">
    <source>
        <dbReference type="PROSITE" id="PS51704"/>
    </source>
</evidence>
<dbReference type="OMA" id="RALPECW"/>
<sequence>MSFDPLIVAHRGYKDKFAENTLRAFQGAAEAGVDCIETVYEERHVISETPLATLKTLKHKQDPSQKMLTVVEFLSWVAKEAPPKMKVMLDIKTSNDPTVLMKVIRCMLDANDDLEYWKPKVIFGLWSLEFYQFGVSTGLLSGFEIINITISPTIARGFLEYSKSLPPQYKLKAVSLMLIATTTPEFKTLRAELMEPEGVLLYLWTLNSQDDFDQGYLLDCKNFITDNVVEATAAVKEFKSGKEPRYVPPPLLSAQGVKGTLRYSLYRLFEWTVLSGWNRYRPVQTGLFFILRLIAK</sequence>
<reference evidence="3" key="1">
    <citation type="journal article" date="2017" name="Genome Announc.">
        <title>Genome sequences of Cyberlindnera fabianii 65, Pichia kudriavzevii 129, and Saccharomyces cerevisiae 131 isolated from fermented masau fruits in Zimbabwe.</title>
        <authorList>
            <person name="van Rijswijck I.M.H."/>
            <person name="Derks M.F.L."/>
            <person name="Abee T."/>
            <person name="de Ridder D."/>
            <person name="Smid E.J."/>
        </authorList>
    </citation>
    <scope>NUCLEOTIDE SEQUENCE [LARGE SCALE GENOMIC DNA]</scope>
    <source>
        <strain evidence="3">65</strain>
    </source>
</reference>
<name>A0A1V2L817_CYBFA</name>
<dbReference type="STRING" id="36022.A0A1V2L817"/>
<dbReference type="PANTHER" id="PTHR43805">
    <property type="entry name" value="GLYCEROPHOSPHORYL DIESTER PHOSPHODIESTERASE"/>
    <property type="match status" value="1"/>
</dbReference>
<dbReference type="Proteomes" id="UP000189513">
    <property type="component" value="Unassembled WGS sequence"/>
</dbReference>
<protein>
    <submittedName>
        <fullName evidence="2">Phosphatidylglycerol phospholipase C</fullName>
    </submittedName>
</protein>
<dbReference type="AlphaFoldDB" id="A0A1V2L817"/>
<dbReference type="Pfam" id="PF03009">
    <property type="entry name" value="GDPD"/>
    <property type="match status" value="1"/>
</dbReference>
<dbReference type="InterPro" id="IPR030395">
    <property type="entry name" value="GP_PDE_dom"/>
</dbReference>
<gene>
    <name evidence="2" type="ORF">BON22_2462</name>
</gene>
<accession>A0A1V2L817</accession>
<evidence type="ECO:0000313" key="2">
    <source>
        <dbReference type="EMBL" id="ONH67446.1"/>
    </source>
</evidence>